<comment type="caution">
    <text evidence="2">The sequence shown here is derived from an EMBL/GenBank/DDBJ whole genome shotgun (WGS) entry which is preliminary data.</text>
</comment>
<dbReference type="Gramene" id="TVT98218">
    <property type="protein sequence ID" value="TVT98218"/>
    <property type="gene ID" value="EJB05_56497"/>
</dbReference>
<dbReference type="PANTHER" id="PTHR33333:SF8">
    <property type="entry name" value="EXPRESSED PROTEIN"/>
    <property type="match status" value="1"/>
</dbReference>
<dbReference type="InterPro" id="IPR039926">
    <property type="entry name" value="Egg_app_1"/>
</dbReference>
<keyword evidence="3" id="KW-1185">Reference proteome</keyword>
<feature type="non-terminal residue" evidence="2">
    <location>
        <position position="1"/>
    </location>
</feature>
<evidence type="ECO:0000256" key="1">
    <source>
        <dbReference type="SAM" id="Phobius"/>
    </source>
</evidence>
<sequence>MVVPVANLSAIVTGAMDAAKAVATEMLPAAVTRDAVVEGTRASAAWIMHHLWAWLAVARAVAADNLPAGAAAAARSAAGSAVEASGPWVQTAAKLLQGLYGWLVTAAVEKLPDVAAEKLLGDAAAWFMRGHGVAVYVTLALALLAVTFLGGAVCALTCRTMKGPGLGGARVPRAVFEANPKRYFSAARKARKARRGACRTGCSLLAKGLVVAFVAYLAAKVLNERV</sequence>
<feature type="transmembrane region" description="Helical" evidence="1">
    <location>
        <begin position="197"/>
        <end position="219"/>
    </location>
</feature>
<protein>
    <submittedName>
        <fullName evidence="2">Uncharacterized protein</fullName>
    </submittedName>
</protein>
<keyword evidence="1" id="KW-0472">Membrane</keyword>
<evidence type="ECO:0000313" key="3">
    <source>
        <dbReference type="Proteomes" id="UP000324897"/>
    </source>
</evidence>
<reference evidence="2 3" key="1">
    <citation type="journal article" date="2019" name="Sci. Rep.">
        <title>A high-quality genome of Eragrostis curvula grass provides insights into Poaceae evolution and supports new strategies to enhance forage quality.</title>
        <authorList>
            <person name="Carballo J."/>
            <person name="Santos B.A.C.M."/>
            <person name="Zappacosta D."/>
            <person name="Garbus I."/>
            <person name="Selva J.P."/>
            <person name="Gallo C.A."/>
            <person name="Diaz A."/>
            <person name="Albertini E."/>
            <person name="Caccamo M."/>
            <person name="Echenique V."/>
        </authorList>
    </citation>
    <scope>NUCLEOTIDE SEQUENCE [LARGE SCALE GENOMIC DNA]</scope>
    <source>
        <strain evidence="3">cv. Victoria</strain>
        <tissue evidence="2">Leaf</tissue>
    </source>
</reference>
<gene>
    <name evidence="2" type="ORF">EJB05_56497</name>
</gene>
<feature type="transmembrane region" description="Helical" evidence="1">
    <location>
        <begin position="133"/>
        <end position="156"/>
    </location>
</feature>
<dbReference type="OrthoDB" id="696047at2759"/>
<evidence type="ECO:0000313" key="2">
    <source>
        <dbReference type="EMBL" id="TVT98218.1"/>
    </source>
</evidence>
<keyword evidence="1" id="KW-1133">Transmembrane helix</keyword>
<dbReference type="EMBL" id="RWGY01000886">
    <property type="protein sequence ID" value="TVT98218.1"/>
    <property type="molecule type" value="Genomic_DNA"/>
</dbReference>
<organism evidence="2 3">
    <name type="scientific">Eragrostis curvula</name>
    <name type="common">weeping love grass</name>
    <dbReference type="NCBI Taxonomy" id="38414"/>
    <lineage>
        <taxon>Eukaryota</taxon>
        <taxon>Viridiplantae</taxon>
        <taxon>Streptophyta</taxon>
        <taxon>Embryophyta</taxon>
        <taxon>Tracheophyta</taxon>
        <taxon>Spermatophyta</taxon>
        <taxon>Magnoliopsida</taxon>
        <taxon>Liliopsida</taxon>
        <taxon>Poales</taxon>
        <taxon>Poaceae</taxon>
        <taxon>PACMAD clade</taxon>
        <taxon>Chloridoideae</taxon>
        <taxon>Eragrostideae</taxon>
        <taxon>Eragrostidinae</taxon>
        <taxon>Eragrostis</taxon>
    </lineage>
</organism>
<dbReference type="AlphaFoldDB" id="A0A5J9SHJ0"/>
<keyword evidence="1" id="KW-0812">Transmembrane</keyword>
<dbReference type="PANTHER" id="PTHR33333">
    <property type="entry name" value="ERYTHROCYTE MEMBRANE PROTEIN 1-LIKE"/>
    <property type="match status" value="1"/>
</dbReference>
<dbReference type="Proteomes" id="UP000324897">
    <property type="component" value="Unassembled WGS sequence"/>
</dbReference>
<proteinExistence type="predicted"/>
<name>A0A5J9SHJ0_9POAL</name>
<accession>A0A5J9SHJ0</accession>